<protein>
    <submittedName>
        <fullName evidence="2">Uncharacterized protein</fullName>
    </submittedName>
</protein>
<accession>A0A4U3MNV0</accession>
<keyword evidence="1" id="KW-0812">Transmembrane</keyword>
<dbReference type="NCBIfam" id="NF040603">
    <property type="entry name" value="choice_anch_P"/>
    <property type="match status" value="1"/>
</dbReference>
<dbReference type="EMBL" id="SZQA01000002">
    <property type="protein sequence ID" value="TKK90740.1"/>
    <property type="molecule type" value="Genomic_DNA"/>
</dbReference>
<gene>
    <name evidence="2" type="ORF">FDA94_02945</name>
</gene>
<evidence type="ECO:0000256" key="1">
    <source>
        <dbReference type="SAM" id="Phobius"/>
    </source>
</evidence>
<organism evidence="2 3">
    <name type="scientific">Herbidospora galbida</name>
    <dbReference type="NCBI Taxonomy" id="2575442"/>
    <lineage>
        <taxon>Bacteria</taxon>
        <taxon>Bacillati</taxon>
        <taxon>Actinomycetota</taxon>
        <taxon>Actinomycetes</taxon>
        <taxon>Streptosporangiales</taxon>
        <taxon>Streptosporangiaceae</taxon>
        <taxon>Herbidospora</taxon>
    </lineage>
</organism>
<dbReference type="AlphaFoldDB" id="A0A4U3MNV0"/>
<sequence length="225" mass="22221">MTTLLTGMTSTVHARSDTVNAYGASISLPLGLDFGPAPEADLGNQSASVASIGVGTVSTGVVAVEVEQNTTVGTEAARASVDGLSATLLGIGVSAGSVRAECTATAGLPTTGSTTLADAQVLGATLAGNPAANTLIRFPPALPLIEVRLNEQITNDDGGLTVHGMRILALSGVGDIILSSATCGPATLDPPNPVPLASGAGLYLALGLTAAAGGTLLLRRRRQLV</sequence>
<dbReference type="OrthoDB" id="3686194at2"/>
<comment type="caution">
    <text evidence="2">The sequence shown here is derived from an EMBL/GenBank/DDBJ whole genome shotgun (WGS) entry which is preliminary data.</text>
</comment>
<dbReference type="Proteomes" id="UP000308705">
    <property type="component" value="Unassembled WGS sequence"/>
</dbReference>
<reference evidence="2 3" key="1">
    <citation type="submission" date="2019-04" db="EMBL/GenBank/DDBJ databases">
        <title>Herbidospora sp. NEAU-GS14.nov., a novel actinomycete isolated from soil.</title>
        <authorList>
            <person name="Han L."/>
        </authorList>
    </citation>
    <scope>NUCLEOTIDE SEQUENCE [LARGE SCALE GENOMIC DNA]</scope>
    <source>
        <strain evidence="2 3">NEAU-GS14</strain>
    </source>
</reference>
<keyword evidence="1" id="KW-0472">Membrane</keyword>
<name>A0A4U3MNV0_9ACTN</name>
<evidence type="ECO:0000313" key="2">
    <source>
        <dbReference type="EMBL" id="TKK90740.1"/>
    </source>
</evidence>
<keyword evidence="3" id="KW-1185">Reference proteome</keyword>
<feature type="transmembrane region" description="Helical" evidence="1">
    <location>
        <begin position="200"/>
        <end position="218"/>
    </location>
</feature>
<evidence type="ECO:0000313" key="3">
    <source>
        <dbReference type="Proteomes" id="UP000308705"/>
    </source>
</evidence>
<proteinExistence type="predicted"/>
<keyword evidence="1" id="KW-1133">Transmembrane helix</keyword>
<dbReference type="RefSeq" id="WP_137245481.1">
    <property type="nucleotide sequence ID" value="NZ_SZQA01000002.1"/>
</dbReference>